<accession>A0AA35YC06</accession>
<protein>
    <submittedName>
        <fullName evidence="1">Uncharacterized protein</fullName>
    </submittedName>
</protein>
<reference evidence="1" key="1">
    <citation type="submission" date="2023-04" db="EMBL/GenBank/DDBJ databases">
        <authorList>
            <person name="Vijverberg K."/>
            <person name="Xiong W."/>
            <person name="Schranz E."/>
        </authorList>
    </citation>
    <scope>NUCLEOTIDE SEQUENCE</scope>
</reference>
<evidence type="ECO:0000313" key="2">
    <source>
        <dbReference type="Proteomes" id="UP001177003"/>
    </source>
</evidence>
<keyword evidence="2" id="KW-1185">Reference proteome</keyword>
<name>A0AA35YC06_LACSI</name>
<proteinExistence type="predicted"/>
<evidence type="ECO:0000313" key="1">
    <source>
        <dbReference type="EMBL" id="CAI9266163.1"/>
    </source>
</evidence>
<organism evidence="1 2">
    <name type="scientific">Lactuca saligna</name>
    <name type="common">Willowleaf lettuce</name>
    <dbReference type="NCBI Taxonomy" id="75948"/>
    <lineage>
        <taxon>Eukaryota</taxon>
        <taxon>Viridiplantae</taxon>
        <taxon>Streptophyta</taxon>
        <taxon>Embryophyta</taxon>
        <taxon>Tracheophyta</taxon>
        <taxon>Spermatophyta</taxon>
        <taxon>Magnoliopsida</taxon>
        <taxon>eudicotyledons</taxon>
        <taxon>Gunneridae</taxon>
        <taxon>Pentapetalae</taxon>
        <taxon>asterids</taxon>
        <taxon>campanulids</taxon>
        <taxon>Asterales</taxon>
        <taxon>Asteraceae</taxon>
        <taxon>Cichorioideae</taxon>
        <taxon>Cichorieae</taxon>
        <taxon>Lactucinae</taxon>
        <taxon>Lactuca</taxon>
    </lineage>
</organism>
<dbReference type="AlphaFoldDB" id="A0AA35YC06"/>
<dbReference type="EMBL" id="OX465086">
    <property type="protein sequence ID" value="CAI9266163.1"/>
    <property type="molecule type" value="Genomic_DNA"/>
</dbReference>
<sequence>MYGIKHQNQQSTSINTKTQNSKLIEKLHNSESRIHELQLQVDDMASFSNQLEVLHKKLDASIGGISIIHSSEAIVGDNIFAHVATFIDAAIKVIQDLQEKLEESLKTRNLLL</sequence>
<dbReference type="Proteomes" id="UP001177003">
    <property type="component" value="Chromosome 0"/>
</dbReference>
<gene>
    <name evidence="1" type="ORF">LSALG_LOCUS6733</name>
</gene>